<dbReference type="SUPFAM" id="SSF56935">
    <property type="entry name" value="Porins"/>
    <property type="match status" value="1"/>
</dbReference>
<dbReference type="SUPFAM" id="SSF49464">
    <property type="entry name" value="Carboxypeptidase regulatory domain-like"/>
    <property type="match status" value="1"/>
</dbReference>
<proteinExistence type="predicted"/>
<dbReference type="RefSeq" id="WP_144913825.1">
    <property type="nucleotide sequence ID" value="NZ_VLLI01000008.1"/>
</dbReference>
<protein>
    <submittedName>
        <fullName evidence="7">Outer membrane receptor protein involved in Fe transport</fullName>
    </submittedName>
</protein>
<dbReference type="EMBL" id="VLLI01000008">
    <property type="protein sequence ID" value="TWI98842.1"/>
    <property type="molecule type" value="Genomic_DNA"/>
</dbReference>
<dbReference type="GO" id="GO:0009279">
    <property type="term" value="C:cell outer membrane"/>
    <property type="evidence" value="ECO:0007669"/>
    <property type="project" value="UniProtKB-SubCell"/>
</dbReference>
<feature type="domain" description="Outer membrane protein beta-barrel" evidence="6">
    <location>
        <begin position="380"/>
        <end position="788"/>
    </location>
</feature>
<dbReference type="Proteomes" id="UP000317010">
    <property type="component" value="Unassembled WGS sequence"/>
</dbReference>
<dbReference type="Pfam" id="PF13715">
    <property type="entry name" value="CarbopepD_reg_2"/>
    <property type="match status" value="1"/>
</dbReference>
<keyword evidence="3" id="KW-0998">Cell outer membrane</keyword>
<evidence type="ECO:0000313" key="8">
    <source>
        <dbReference type="Proteomes" id="UP000317010"/>
    </source>
</evidence>
<gene>
    <name evidence="7" type="ORF">JN11_03031</name>
</gene>
<feature type="signal peptide" evidence="5">
    <location>
        <begin position="1"/>
        <end position="19"/>
    </location>
</feature>
<dbReference type="InterPro" id="IPR037066">
    <property type="entry name" value="Plug_dom_sf"/>
</dbReference>
<dbReference type="OrthoDB" id="606851at2"/>
<dbReference type="PANTHER" id="PTHR40980:SF4">
    <property type="entry name" value="TONB-DEPENDENT RECEPTOR-LIKE BETA-BARREL DOMAIN-CONTAINING PROTEIN"/>
    <property type="match status" value="1"/>
</dbReference>
<dbReference type="Pfam" id="PF14905">
    <property type="entry name" value="OMP_b-brl_3"/>
    <property type="match status" value="1"/>
</dbReference>
<evidence type="ECO:0000256" key="2">
    <source>
        <dbReference type="ARBA" id="ARBA00023136"/>
    </source>
</evidence>
<feature type="compositionally biased region" description="Basic and acidic residues" evidence="4">
    <location>
        <begin position="801"/>
        <end position="811"/>
    </location>
</feature>
<organism evidence="7 8">
    <name type="scientific">Mucilaginibacter frigoritolerans</name>
    <dbReference type="NCBI Taxonomy" id="652788"/>
    <lineage>
        <taxon>Bacteria</taxon>
        <taxon>Pseudomonadati</taxon>
        <taxon>Bacteroidota</taxon>
        <taxon>Sphingobacteriia</taxon>
        <taxon>Sphingobacteriales</taxon>
        <taxon>Sphingobacteriaceae</taxon>
        <taxon>Mucilaginibacter</taxon>
    </lineage>
</organism>
<comment type="caution">
    <text evidence="7">The sequence shown here is derived from an EMBL/GenBank/DDBJ whole genome shotgun (WGS) entry which is preliminary data.</text>
</comment>
<sequence>MKKWILLIPVILLSAIARAQNAPPMLSVKGIAIDSATNKPMPYVTVALQDAKTNKSVKSALTSDDGSFVLKAPSGSPYSLVLAFIGYANKAVPVADSGAEANLGKILLAPSTNQLKEVSISAVKPIMTQEVDRIGYNVQADPESTALSALDMMRKVPLLTVDGNDNVLLKGSGNYKILINGKESAMMAKNPSDILKSMPASNIEKIEVITTPPAKYDAEGLAGIINIITKKNADQGYNVAINGRYNSIYGPGYNFNGAYKQGKLGVSGYFGFGNQKQTVTNSGTTENIFANQNTISQTASNLRRTTYDYGDIELSYELDSLNLLTGSFSFYKQHTITGINQTSNTDSAGVATQGYMLQNAGTERYLGLDAALNYQLGFKKSKDELLTFSYQYNYSPDKQFNSNLFSERMNYPVSAVPDYQQYSNSGSRTNTLQVDFTGPLSKKVTIEAGTKAILRNNFSDYTLDDRDSLTQQFVPNAEQTNNFNYRQDVYSLYNSYQLKLDKWTAKAGLRLEHTTINADFTSAGVSVAPDYSNLIPSVSIQRRFTSSSINLGFTQRIQRPGIYQLNPFINLSNPQFISTGNPGLRPELDNTFELTYSHFGKNSINAGLSYAFSNNSIQNVSSLRADSLNGRRDTVTYTTYENLGSNRTLGFNFNTHLNISKPLSFGINLQLNHVWLKGMYNGQFYTNQGFTGNTFFNVRYKFDDGYAIGANAAFITSDITLQGQSNDRFFSQYVVSKEFLNKKMVISLVANNPYGKYIDYRTTTNTVDFSQSSYSQSYYRTFAIRFNYKFGKLNSDIKKNQRSINNDDVKSGSKSSGGGN</sequence>
<accession>A0A562TYZ6</accession>
<evidence type="ECO:0000313" key="7">
    <source>
        <dbReference type="EMBL" id="TWI98842.1"/>
    </source>
</evidence>
<dbReference type="InterPro" id="IPR036942">
    <property type="entry name" value="Beta-barrel_TonB_sf"/>
</dbReference>
<keyword evidence="5" id="KW-0732">Signal</keyword>
<dbReference type="AlphaFoldDB" id="A0A562TYZ6"/>
<comment type="subcellular location">
    <subcellularLocation>
        <location evidence="1">Cell outer membrane</location>
    </subcellularLocation>
</comment>
<feature type="chain" id="PRO_5021721697" evidence="5">
    <location>
        <begin position="20"/>
        <end position="820"/>
    </location>
</feature>
<name>A0A562TYZ6_9SPHI</name>
<evidence type="ECO:0000256" key="4">
    <source>
        <dbReference type="SAM" id="MobiDB-lite"/>
    </source>
</evidence>
<feature type="region of interest" description="Disordered" evidence="4">
    <location>
        <begin position="801"/>
        <end position="820"/>
    </location>
</feature>
<keyword evidence="7" id="KW-0675">Receptor</keyword>
<evidence type="ECO:0000256" key="5">
    <source>
        <dbReference type="SAM" id="SignalP"/>
    </source>
</evidence>
<evidence type="ECO:0000256" key="1">
    <source>
        <dbReference type="ARBA" id="ARBA00004442"/>
    </source>
</evidence>
<dbReference type="InterPro" id="IPR041700">
    <property type="entry name" value="OMP_b-brl_3"/>
</dbReference>
<dbReference type="InterPro" id="IPR008969">
    <property type="entry name" value="CarboxyPept-like_regulatory"/>
</dbReference>
<keyword evidence="8" id="KW-1185">Reference proteome</keyword>
<keyword evidence="2" id="KW-0472">Membrane</keyword>
<dbReference type="PANTHER" id="PTHR40980">
    <property type="entry name" value="PLUG DOMAIN-CONTAINING PROTEIN"/>
    <property type="match status" value="1"/>
</dbReference>
<reference evidence="7 8" key="1">
    <citation type="submission" date="2019-07" db="EMBL/GenBank/DDBJ databases">
        <title>Genomic Encyclopedia of Archaeal and Bacterial Type Strains, Phase II (KMG-II): from individual species to whole genera.</title>
        <authorList>
            <person name="Goeker M."/>
        </authorList>
    </citation>
    <scope>NUCLEOTIDE SEQUENCE [LARGE SCALE GENOMIC DNA]</scope>
    <source>
        <strain evidence="7 8">ATCC BAA-1854</strain>
    </source>
</reference>
<evidence type="ECO:0000259" key="6">
    <source>
        <dbReference type="Pfam" id="PF14905"/>
    </source>
</evidence>
<dbReference type="Gene3D" id="2.170.130.10">
    <property type="entry name" value="TonB-dependent receptor, plug domain"/>
    <property type="match status" value="1"/>
</dbReference>
<dbReference type="Gene3D" id="2.40.170.20">
    <property type="entry name" value="TonB-dependent receptor, beta-barrel domain"/>
    <property type="match status" value="1"/>
</dbReference>
<evidence type="ECO:0000256" key="3">
    <source>
        <dbReference type="ARBA" id="ARBA00023237"/>
    </source>
</evidence>